<dbReference type="SMART" id="SM00354">
    <property type="entry name" value="HTH_LACI"/>
    <property type="match status" value="1"/>
</dbReference>
<accession>A0A4Q9KKR2</accession>
<comment type="caution">
    <text evidence="6">The sequence shown here is derived from an EMBL/GenBank/DDBJ whole genome shotgun (WGS) entry which is preliminary data.</text>
</comment>
<dbReference type="CDD" id="cd01392">
    <property type="entry name" value="HTH_LacI"/>
    <property type="match status" value="1"/>
</dbReference>
<evidence type="ECO:0000256" key="4">
    <source>
        <dbReference type="ARBA" id="ARBA00023163"/>
    </source>
</evidence>
<dbReference type="SUPFAM" id="SSF53822">
    <property type="entry name" value="Periplasmic binding protein-like I"/>
    <property type="match status" value="1"/>
</dbReference>
<feature type="domain" description="HTH lacI-type" evidence="5">
    <location>
        <begin position="13"/>
        <end position="68"/>
    </location>
</feature>
<dbReference type="CDD" id="cd06288">
    <property type="entry name" value="PBP1_sucrose_transcription_regulator"/>
    <property type="match status" value="1"/>
</dbReference>
<evidence type="ECO:0000313" key="6">
    <source>
        <dbReference type="EMBL" id="TBT95053.1"/>
    </source>
</evidence>
<evidence type="ECO:0000256" key="1">
    <source>
        <dbReference type="ARBA" id="ARBA00022491"/>
    </source>
</evidence>
<keyword evidence="3" id="KW-0238">DNA-binding</keyword>
<dbReference type="Proteomes" id="UP000291933">
    <property type="component" value="Unassembled WGS sequence"/>
</dbReference>
<dbReference type="SUPFAM" id="SSF47413">
    <property type="entry name" value="lambda repressor-like DNA-binding domains"/>
    <property type="match status" value="1"/>
</dbReference>
<dbReference type="GO" id="GO:0003700">
    <property type="term" value="F:DNA-binding transcription factor activity"/>
    <property type="evidence" value="ECO:0007669"/>
    <property type="project" value="TreeGrafter"/>
</dbReference>
<proteinExistence type="predicted"/>
<dbReference type="PROSITE" id="PS50932">
    <property type="entry name" value="HTH_LACI_2"/>
    <property type="match status" value="1"/>
</dbReference>
<dbReference type="PANTHER" id="PTHR30146">
    <property type="entry name" value="LACI-RELATED TRANSCRIPTIONAL REPRESSOR"/>
    <property type="match status" value="1"/>
</dbReference>
<keyword evidence="4" id="KW-0804">Transcription</keyword>
<keyword evidence="7" id="KW-1185">Reference proteome</keyword>
<protein>
    <submittedName>
        <fullName evidence="6">LacI family transcriptional regulator</fullName>
    </submittedName>
</protein>
<dbReference type="InterPro" id="IPR046335">
    <property type="entry name" value="LacI/GalR-like_sensor"/>
</dbReference>
<dbReference type="InterPro" id="IPR000843">
    <property type="entry name" value="HTH_LacI"/>
</dbReference>
<dbReference type="RefSeq" id="WP_131171891.1">
    <property type="nucleotide sequence ID" value="NZ_FXTL01000006.1"/>
</dbReference>
<dbReference type="EMBL" id="SDMR01000007">
    <property type="protein sequence ID" value="TBT95053.1"/>
    <property type="molecule type" value="Genomic_DNA"/>
</dbReference>
<evidence type="ECO:0000313" key="7">
    <source>
        <dbReference type="Proteomes" id="UP000291933"/>
    </source>
</evidence>
<dbReference type="Gene3D" id="3.40.50.2300">
    <property type="match status" value="2"/>
</dbReference>
<reference evidence="6 7" key="1">
    <citation type="submission" date="2019-01" db="EMBL/GenBank/DDBJ databases">
        <title>Lactibacter flavus gen. nov., sp. nov., a novel bacterium of the family Propionibacteriaceae isolated from raw milk and dairy products.</title>
        <authorList>
            <person name="Huptas C."/>
            <person name="Wenning M."/>
            <person name="Breitenwieser F."/>
            <person name="Doll E."/>
            <person name="Von Neubeck M."/>
            <person name="Busse H.-J."/>
            <person name="Scherer S."/>
        </authorList>
    </citation>
    <scope>NUCLEOTIDE SEQUENCE [LARGE SCALE GENOMIC DNA]</scope>
    <source>
        <strain evidence="7">DSM 22130 / JCM 15804 / WR061</strain>
    </source>
</reference>
<dbReference type="AlphaFoldDB" id="A0A4Q9KKR2"/>
<name>A0A4Q9KKR2_PROTD</name>
<dbReference type="OrthoDB" id="9798934at2"/>
<keyword evidence="1" id="KW-0678">Repressor</keyword>
<keyword evidence="2" id="KW-0805">Transcription regulation</keyword>
<organism evidence="6 7">
    <name type="scientific">Propioniciclava tarda</name>
    <dbReference type="NCBI Taxonomy" id="433330"/>
    <lineage>
        <taxon>Bacteria</taxon>
        <taxon>Bacillati</taxon>
        <taxon>Actinomycetota</taxon>
        <taxon>Actinomycetes</taxon>
        <taxon>Propionibacteriales</taxon>
        <taxon>Propionibacteriaceae</taxon>
        <taxon>Propioniciclava</taxon>
    </lineage>
</organism>
<dbReference type="InterPro" id="IPR028082">
    <property type="entry name" value="Peripla_BP_I"/>
</dbReference>
<evidence type="ECO:0000259" key="5">
    <source>
        <dbReference type="PROSITE" id="PS50932"/>
    </source>
</evidence>
<dbReference type="Pfam" id="PF13377">
    <property type="entry name" value="Peripla_BP_3"/>
    <property type="match status" value="1"/>
</dbReference>
<evidence type="ECO:0000256" key="2">
    <source>
        <dbReference type="ARBA" id="ARBA00023015"/>
    </source>
</evidence>
<dbReference type="GO" id="GO:0000976">
    <property type="term" value="F:transcription cis-regulatory region binding"/>
    <property type="evidence" value="ECO:0007669"/>
    <property type="project" value="TreeGrafter"/>
</dbReference>
<dbReference type="PANTHER" id="PTHR30146:SF148">
    <property type="entry name" value="HTH-TYPE TRANSCRIPTIONAL REPRESSOR PURR-RELATED"/>
    <property type="match status" value="1"/>
</dbReference>
<dbReference type="Pfam" id="PF00356">
    <property type="entry name" value="LacI"/>
    <property type="match status" value="1"/>
</dbReference>
<dbReference type="InterPro" id="IPR010982">
    <property type="entry name" value="Lambda_DNA-bd_dom_sf"/>
</dbReference>
<gene>
    <name evidence="6" type="ORF">ET996_07225</name>
</gene>
<dbReference type="Gene3D" id="1.10.260.40">
    <property type="entry name" value="lambda repressor-like DNA-binding domains"/>
    <property type="match status" value="1"/>
</dbReference>
<evidence type="ECO:0000256" key="3">
    <source>
        <dbReference type="ARBA" id="ARBA00023125"/>
    </source>
</evidence>
<sequence>MPRPDDSSTRSRPTSADVARLAGVSPTTVSLVLADKADRISDVTKEKVFAAVAQLDYRLNRTAQGLRHGRSSTIGLITDHIGVQPYSGPMVSAAHDVTWENRQMILMVNTTLEDDRTRSAVEDLLARQVDGILFAAIGTRTIHVPAPARRARVALVNAFANDGDFPTFLPDERGGARALARHLVQLGHREIATLAGTREAWATSVRVQETQAVLRSAGLSLGNRLFYGDYTFTTGYSLAQRVLELTPSPTALICGNDQMAAGAYLALARHGLRVPQDMTVVGYDDEPVATMLTPTLTTVRLPFYELGRRATLALLGKEPLEPGEELIPTTLRIRESSAPPAS</sequence>